<proteinExistence type="predicted"/>
<protein>
    <submittedName>
        <fullName evidence="2">Uncharacterized protein</fullName>
    </submittedName>
</protein>
<dbReference type="RefSeq" id="WP_318600739.1">
    <property type="nucleotide sequence ID" value="NZ_JAWSTH010000127.1"/>
</dbReference>
<sequence length="287" mass="30431">MHGRVGAGRTLAAGLALLASAALLPATAAEAATKAKPALATGVSRDRAASFRLEGRQLTVRLRRPLLPAGRRSRGYVRFVCGEEAAQEAPTTIDDAILAARGGARPLLRKLAGRRTITLTLNADVAAQANWCGLRVGGVHARSLVAAMTLKRGTPVRCVAADRDDVLAENERVLVTQAQRSGAFYTYAVMRGCLKPDGRWQQLDRGSSDRLIGSRWPVSFTVAGTWVAWLRPPIDDSRCTLMRRDLAGGETAEVTPPPVGFSGSCQTAFRLAPDGAISDVTGHQPSG</sequence>
<accession>A0ABU4HY27</accession>
<evidence type="ECO:0000313" key="2">
    <source>
        <dbReference type="EMBL" id="MDW5598233.1"/>
    </source>
</evidence>
<name>A0ABU4HY27_9ACTN</name>
<gene>
    <name evidence="2" type="ORF">R7226_28000</name>
</gene>
<reference evidence="2 3" key="2">
    <citation type="submission" date="2023-10" db="EMBL/GenBank/DDBJ databases">
        <authorList>
            <person name="Han X.F."/>
        </authorList>
    </citation>
    <scope>NUCLEOTIDE SEQUENCE [LARGE SCALE GENOMIC DNA]</scope>
    <source>
        <strain evidence="2 3">KCTC 39840</strain>
    </source>
</reference>
<keyword evidence="3" id="KW-1185">Reference proteome</keyword>
<feature type="chain" id="PRO_5045921422" evidence="1">
    <location>
        <begin position="32"/>
        <end position="287"/>
    </location>
</feature>
<reference evidence="3" key="1">
    <citation type="submission" date="2023-07" db="EMBL/GenBank/DDBJ databases">
        <title>Conexibacter stalactiti sp. nov., isolated from stalactites in a lava cave and emended description of the genus Conexibacter.</title>
        <authorList>
            <person name="Lee S.D."/>
        </authorList>
    </citation>
    <scope>NUCLEOTIDE SEQUENCE [LARGE SCALE GENOMIC DNA]</scope>
    <source>
        <strain evidence="3">KCTC 39840</strain>
    </source>
</reference>
<feature type="signal peptide" evidence="1">
    <location>
        <begin position="1"/>
        <end position="31"/>
    </location>
</feature>
<evidence type="ECO:0000313" key="3">
    <source>
        <dbReference type="Proteomes" id="UP001284601"/>
    </source>
</evidence>
<evidence type="ECO:0000256" key="1">
    <source>
        <dbReference type="SAM" id="SignalP"/>
    </source>
</evidence>
<dbReference type="EMBL" id="JAWSTH010000127">
    <property type="protein sequence ID" value="MDW5598233.1"/>
    <property type="molecule type" value="Genomic_DNA"/>
</dbReference>
<comment type="caution">
    <text evidence="2">The sequence shown here is derived from an EMBL/GenBank/DDBJ whole genome shotgun (WGS) entry which is preliminary data.</text>
</comment>
<organism evidence="2 3">
    <name type="scientific">Conexibacter stalactiti</name>
    <dbReference type="NCBI Taxonomy" id="1940611"/>
    <lineage>
        <taxon>Bacteria</taxon>
        <taxon>Bacillati</taxon>
        <taxon>Actinomycetota</taxon>
        <taxon>Thermoleophilia</taxon>
        <taxon>Solirubrobacterales</taxon>
        <taxon>Conexibacteraceae</taxon>
        <taxon>Conexibacter</taxon>
    </lineage>
</organism>
<keyword evidence="1" id="KW-0732">Signal</keyword>
<dbReference type="Proteomes" id="UP001284601">
    <property type="component" value="Unassembled WGS sequence"/>
</dbReference>